<name>F3CGN2_PSESG</name>
<feature type="non-terminal residue" evidence="1">
    <location>
        <position position="1"/>
    </location>
</feature>
<protein>
    <submittedName>
        <fullName evidence="1">Uncharacterized protein</fullName>
    </submittedName>
</protein>
<sequence>TRSVARWLKSSFYAPQRRLEIASGSCTLALYQPALQQIQPLYVSLHRQHAKAFKHTRCGQYADLPRWRVF</sequence>
<evidence type="ECO:0000313" key="1">
    <source>
        <dbReference type="EMBL" id="EGH18424.1"/>
    </source>
</evidence>
<feature type="non-terminal residue" evidence="1">
    <location>
        <position position="70"/>
    </location>
</feature>
<gene>
    <name evidence="1" type="ORF">Pgy4_36265</name>
</gene>
<dbReference type="EMBL" id="ADWY01002719">
    <property type="protein sequence ID" value="EGH18424.1"/>
    <property type="molecule type" value="Genomic_DNA"/>
</dbReference>
<comment type="caution">
    <text evidence="1">The sequence shown here is derived from an EMBL/GenBank/DDBJ whole genome shotgun (WGS) entry which is preliminary data.</text>
</comment>
<evidence type="ECO:0000313" key="2">
    <source>
        <dbReference type="Proteomes" id="UP000005466"/>
    </source>
</evidence>
<organism evidence="1 2">
    <name type="scientific">Pseudomonas savastanoi pv. glycinea str. race 4</name>
    <dbReference type="NCBI Taxonomy" id="875330"/>
    <lineage>
        <taxon>Bacteria</taxon>
        <taxon>Pseudomonadati</taxon>
        <taxon>Pseudomonadota</taxon>
        <taxon>Gammaproteobacteria</taxon>
        <taxon>Pseudomonadales</taxon>
        <taxon>Pseudomonadaceae</taxon>
        <taxon>Pseudomonas</taxon>
    </lineage>
</organism>
<accession>F3CGN2</accession>
<dbReference type="AlphaFoldDB" id="F3CGN2"/>
<reference evidence="1 2" key="1">
    <citation type="journal article" date="2011" name="PLoS Pathog.">
        <title>Dynamic evolution of pathogenicity revealed by sequencing and comparative genomics of 19 Pseudomonas syringae isolates.</title>
        <authorList>
            <person name="Baltrus D.A."/>
            <person name="Nishimura M.T."/>
            <person name="Romanchuk A."/>
            <person name="Chang J.H."/>
            <person name="Mukhtar M.S."/>
            <person name="Cherkis K."/>
            <person name="Roach J."/>
            <person name="Grant S.R."/>
            <person name="Jones C.D."/>
            <person name="Dangl J.L."/>
        </authorList>
    </citation>
    <scope>NUCLEOTIDE SEQUENCE [LARGE SCALE GENOMIC DNA]</scope>
    <source>
        <strain evidence="2">race 4</strain>
    </source>
</reference>
<dbReference type="Proteomes" id="UP000005466">
    <property type="component" value="Unassembled WGS sequence"/>
</dbReference>
<proteinExistence type="predicted"/>